<evidence type="ECO:0000313" key="2">
    <source>
        <dbReference type="Proteomes" id="UP000265520"/>
    </source>
</evidence>
<accession>A0A392W349</accession>
<feature type="non-terminal residue" evidence="1">
    <location>
        <position position="22"/>
    </location>
</feature>
<name>A0A392W349_9FABA</name>
<dbReference type="AlphaFoldDB" id="A0A392W349"/>
<dbReference type="Proteomes" id="UP000265520">
    <property type="component" value="Unassembled WGS sequence"/>
</dbReference>
<dbReference type="EMBL" id="LXQA011349513">
    <property type="protein sequence ID" value="MCI94189.1"/>
    <property type="molecule type" value="Genomic_DNA"/>
</dbReference>
<proteinExistence type="predicted"/>
<protein>
    <submittedName>
        <fullName evidence="1">Uncharacterized protein</fullName>
    </submittedName>
</protein>
<sequence>MKVGEERQEAIAEEVAKLKDAG</sequence>
<comment type="caution">
    <text evidence="1">The sequence shown here is derived from an EMBL/GenBank/DDBJ whole genome shotgun (WGS) entry which is preliminary data.</text>
</comment>
<organism evidence="1 2">
    <name type="scientific">Trifolium medium</name>
    <dbReference type="NCBI Taxonomy" id="97028"/>
    <lineage>
        <taxon>Eukaryota</taxon>
        <taxon>Viridiplantae</taxon>
        <taxon>Streptophyta</taxon>
        <taxon>Embryophyta</taxon>
        <taxon>Tracheophyta</taxon>
        <taxon>Spermatophyta</taxon>
        <taxon>Magnoliopsida</taxon>
        <taxon>eudicotyledons</taxon>
        <taxon>Gunneridae</taxon>
        <taxon>Pentapetalae</taxon>
        <taxon>rosids</taxon>
        <taxon>fabids</taxon>
        <taxon>Fabales</taxon>
        <taxon>Fabaceae</taxon>
        <taxon>Papilionoideae</taxon>
        <taxon>50 kb inversion clade</taxon>
        <taxon>NPAAA clade</taxon>
        <taxon>Hologalegina</taxon>
        <taxon>IRL clade</taxon>
        <taxon>Trifolieae</taxon>
        <taxon>Trifolium</taxon>
    </lineage>
</organism>
<evidence type="ECO:0000313" key="1">
    <source>
        <dbReference type="EMBL" id="MCI94189.1"/>
    </source>
</evidence>
<keyword evidence="2" id="KW-1185">Reference proteome</keyword>
<reference evidence="1 2" key="1">
    <citation type="journal article" date="2018" name="Front. Plant Sci.">
        <title>Red Clover (Trifolium pratense) and Zigzag Clover (T. medium) - A Picture of Genomic Similarities and Differences.</title>
        <authorList>
            <person name="Dluhosova J."/>
            <person name="Istvanek J."/>
            <person name="Nedelnik J."/>
            <person name="Repkova J."/>
        </authorList>
    </citation>
    <scope>NUCLEOTIDE SEQUENCE [LARGE SCALE GENOMIC DNA]</scope>
    <source>
        <strain evidence="2">cv. 10/8</strain>
        <tissue evidence="1">Leaf</tissue>
    </source>
</reference>